<feature type="region of interest" description="Disordered" evidence="1">
    <location>
        <begin position="32"/>
        <end position="52"/>
    </location>
</feature>
<dbReference type="AlphaFoldDB" id="A0A5C2SJL0"/>
<sequence length="255" mass="28975">MRLNGGSSEQPVDARGQLRYWYRRRWTCGTRQMVDGDKEGPQQREPPDIASEVSGTEMVLTVDGRYKRDFWTGTTHGPRIGTGAIPSNERPPASGYLLTCVPPGPLRVSLQLCLNPGSGDDCWVTGREARKQLHIAWEQQEEEKRRLEDKKQNAVEKARKKEAARKRKQEEEEKRPRMAAIIPSDTQFAIQCMSELEKKSYEVCDVPYTSITIEVRGELEQKSARGVRDRTYKENYCDLPSVNDASALKAFDPQG</sequence>
<gene>
    <name evidence="2" type="ORF">L227DRAFT_561424</name>
</gene>
<dbReference type="EMBL" id="ML122255">
    <property type="protein sequence ID" value="RPD64003.1"/>
    <property type="molecule type" value="Genomic_DNA"/>
</dbReference>
<proteinExistence type="predicted"/>
<evidence type="ECO:0000256" key="1">
    <source>
        <dbReference type="SAM" id="MobiDB-lite"/>
    </source>
</evidence>
<feature type="compositionally biased region" description="Basic and acidic residues" evidence="1">
    <location>
        <begin position="142"/>
        <end position="161"/>
    </location>
</feature>
<organism evidence="2 3">
    <name type="scientific">Lentinus tigrinus ALCF2SS1-6</name>
    <dbReference type="NCBI Taxonomy" id="1328759"/>
    <lineage>
        <taxon>Eukaryota</taxon>
        <taxon>Fungi</taxon>
        <taxon>Dikarya</taxon>
        <taxon>Basidiomycota</taxon>
        <taxon>Agaricomycotina</taxon>
        <taxon>Agaricomycetes</taxon>
        <taxon>Polyporales</taxon>
        <taxon>Polyporaceae</taxon>
        <taxon>Lentinus</taxon>
    </lineage>
</organism>
<keyword evidence="3" id="KW-1185">Reference proteome</keyword>
<accession>A0A5C2SJL0</accession>
<evidence type="ECO:0000313" key="3">
    <source>
        <dbReference type="Proteomes" id="UP000313359"/>
    </source>
</evidence>
<evidence type="ECO:0000313" key="2">
    <source>
        <dbReference type="EMBL" id="RPD64003.1"/>
    </source>
</evidence>
<name>A0A5C2SJL0_9APHY</name>
<protein>
    <submittedName>
        <fullName evidence="2">Uncharacterized protein</fullName>
    </submittedName>
</protein>
<feature type="compositionally biased region" description="Basic and acidic residues" evidence="1">
    <location>
        <begin position="34"/>
        <end position="47"/>
    </location>
</feature>
<feature type="region of interest" description="Disordered" evidence="1">
    <location>
        <begin position="139"/>
        <end position="176"/>
    </location>
</feature>
<dbReference type="Proteomes" id="UP000313359">
    <property type="component" value="Unassembled WGS sequence"/>
</dbReference>
<reference evidence="2" key="1">
    <citation type="journal article" date="2018" name="Genome Biol. Evol.">
        <title>Genomics and development of Lentinus tigrinus, a white-rot wood-decaying mushroom with dimorphic fruiting bodies.</title>
        <authorList>
            <person name="Wu B."/>
            <person name="Xu Z."/>
            <person name="Knudson A."/>
            <person name="Carlson A."/>
            <person name="Chen N."/>
            <person name="Kovaka S."/>
            <person name="LaButti K."/>
            <person name="Lipzen A."/>
            <person name="Pennachio C."/>
            <person name="Riley R."/>
            <person name="Schakwitz W."/>
            <person name="Umezawa K."/>
            <person name="Ohm R.A."/>
            <person name="Grigoriev I.V."/>
            <person name="Nagy L.G."/>
            <person name="Gibbons J."/>
            <person name="Hibbett D."/>
        </authorList>
    </citation>
    <scope>NUCLEOTIDE SEQUENCE [LARGE SCALE GENOMIC DNA]</scope>
    <source>
        <strain evidence="2">ALCF2SS1-6</strain>
    </source>
</reference>